<evidence type="ECO:0008006" key="4">
    <source>
        <dbReference type="Google" id="ProtNLM"/>
    </source>
</evidence>
<gene>
    <name evidence="2" type="ORF">OSTQU699_LOCUS2527</name>
</gene>
<feature type="region of interest" description="Disordered" evidence="1">
    <location>
        <begin position="197"/>
        <end position="280"/>
    </location>
</feature>
<feature type="compositionally biased region" description="Low complexity" evidence="1">
    <location>
        <begin position="229"/>
        <end position="273"/>
    </location>
</feature>
<dbReference type="Proteomes" id="UP000708148">
    <property type="component" value="Unassembled WGS sequence"/>
</dbReference>
<accession>A0A8S1IQX0</accession>
<proteinExistence type="predicted"/>
<name>A0A8S1IQX0_9CHLO</name>
<keyword evidence="3" id="KW-1185">Reference proteome</keyword>
<evidence type="ECO:0000256" key="1">
    <source>
        <dbReference type="SAM" id="MobiDB-lite"/>
    </source>
</evidence>
<dbReference type="EMBL" id="CAJHUC010000616">
    <property type="protein sequence ID" value="CAD7697166.1"/>
    <property type="molecule type" value="Genomic_DNA"/>
</dbReference>
<protein>
    <recommendedName>
        <fullName evidence="4">PLAC8 family protein</fullName>
    </recommendedName>
</protein>
<evidence type="ECO:0000313" key="2">
    <source>
        <dbReference type="EMBL" id="CAD7697166.1"/>
    </source>
</evidence>
<reference evidence="2" key="1">
    <citation type="submission" date="2020-12" db="EMBL/GenBank/DDBJ databases">
        <authorList>
            <person name="Iha C."/>
        </authorList>
    </citation>
    <scope>NUCLEOTIDE SEQUENCE</scope>
</reference>
<organism evidence="2 3">
    <name type="scientific">Ostreobium quekettii</name>
    <dbReference type="NCBI Taxonomy" id="121088"/>
    <lineage>
        <taxon>Eukaryota</taxon>
        <taxon>Viridiplantae</taxon>
        <taxon>Chlorophyta</taxon>
        <taxon>core chlorophytes</taxon>
        <taxon>Ulvophyceae</taxon>
        <taxon>TCBD clade</taxon>
        <taxon>Bryopsidales</taxon>
        <taxon>Ostreobineae</taxon>
        <taxon>Ostreobiaceae</taxon>
        <taxon>Ostreobium</taxon>
    </lineage>
</organism>
<dbReference type="AlphaFoldDB" id="A0A8S1IQX0"/>
<dbReference type="OrthoDB" id="998115at2759"/>
<evidence type="ECO:0000313" key="3">
    <source>
        <dbReference type="Proteomes" id="UP000708148"/>
    </source>
</evidence>
<feature type="compositionally biased region" description="Polar residues" evidence="1">
    <location>
        <begin position="208"/>
        <end position="225"/>
    </location>
</feature>
<dbReference type="PANTHER" id="PTHR31152">
    <property type="entry name" value="PLAC8 FAMILY PROTEIN"/>
    <property type="match status" value="1"/>
</dbReference>
<dbReference type="PANTHER" id="PTHR31152:SF1">
    <property type="entry name" value="PLAC8 FAMILY PROTEIN"/>
    <property type="match status" value="1"/>
</dbReference>
<comment type="caution">
    <text evidence="2">The sequence shown here is derived from an EMBL/GenBank/DDBJ whole genome shotgun (WGS) entry which is preliminary data.</text>
</comment>
<sequence>MSGKNAEKLQQWEARKSQYTNTWKTGLMASPCADPLCCCAALWCGCCTSWYMRKKAMHGSLEGYTCCNGAFPCSGKCGESACPEACLCLETCCCFGTSVAVTRWMIQDELHIQNTQCDNCIIGTMIFFQQLACICNIIACLTDNDEIELIAEVIDLIAELLWWTVCACMQTQHHVQLNDRDKNGGGGVQQVPRANEIQGQVPPGYPAPQQQMGANYNPQGYNPQGQPAGYPQVQAPGGYPPQQGYPPASYPPQQGYPPASYPPQQGYPPASYPVQQGMAR</sequence>